<name>A0ABQ9NCU1_HEVBR</name>
<dbReference type="Proteomes" id="UP001174677">
    <property type="component" value="Chromosome 1"/>
</dbReference>
<reference evidence="2" key="1">
    <citation type="journal article" date="2023" name="Plant Biotechnol. J.">
        <title>Chromosome-level wild Hevea brasiliensis genome provides new tools for genomic-assisted breeding and valuable loci to elevate rubber yield.</title>
        <authorList>
            <person name="Cheng H."/>
            <person name="Song X."/>
            <person name="Hu Y."/>
            <person name="Wu T."/>
            <person name="Yang Q."/>
            <person name="An Z."/>
            <person name="Feng S."/>
            <person name="Deng Z."/>
            <person name="Wu W."/>
            <person name="Zeng X."/>
            <person name="Tu M."/>
            <person name="Wang X."/>
            <person name="Huang H."/>
        </authorList>
    </citation>
    <scope>NUCLEOTIDE SEQUENCE</scope>
    <source>
        <strain evidence="2">MT/VB/25A 57/8</strain>
    </source>
</reference>
<accession>A0ABQ9NCU1</accession>
<comment type="caution">
    <text evidence="2">The sequence shown here is derived from an EMBL/GenBank/DDBJ whole genome shotgun (WGS) entry which is preliminary data.</text>
</comment>
<dbReference type="PANTHER" id="PTHR48434">
    <property type="entry name" value="(RAPE) HYPOTHETICAL PROTEIN"/>
    <property type="match status" value="1"/>
</dbReference>
<feature type="region of interest" description="Disordered" evidence="1">
    <location>
        <begin position="430"/>
        <end position="451"/>
    </location>
</feature>
<keyword evidence="3" id="KW-1185">Reference proteome</keyword>
<evidence type="ECO:0000313" key="2">
    <source>
        <dbReference type="EMBL" id="KAJ9189765.1"/>
    </source>
</evidence>
<dbReference type="EMBL" id="JARPOI010000001">
    <property type="protein sequence ID" value="KAJ9189765.1"/>
    <property type="molecule type" value="Genomic_DNA"/>
</dbReference>
<gene>
    <name evidence="2" type="ORF">P3X46_001019</name>
</gene>
<protein>
    <submittedName>
        <fullName evidence="2">Uncharacterized protein</fullName>
    </submittedName>
</protein>
<evidence type="ECO:0000313" key="3">
    <source>
        <dbReference type="Proteomes" id="UP001174677"/>
    </source>
</evidence>
<dbReference type="PANTHER" id="PTHR48434:SF1">
    <property type="entry name" value="(RAPE) HYPOTHETICAL PROTEIN"/>
    <property type="match status" value="1"/>
</dbReference>
<feature type="compositionally biased region" description="Low complexity" evidence="1">
    <location>
        <begin position="430"/>
        <end position="448"/>
    </location>
</feature>
<organism evidence="2 3">
    <name type="scientific">Hevea brasiliensis</name>
    <name type="common">Para rubber tree</name>
    <name type="synonym">Siphonia brasiliensis</name>
    <dbReference type="NCBI Taxonomy" id="3981"/>
    <lineage>
        <taxon>Eukaryota</taxon>
        <taxon>Viridiplantae</taxon>
        <taxon>Streptophyta</taxon>
        <taxon>Embryophyta</taxon>
        <taxon>Tracheophyta</taxon>
        <taxon>Spermatophyta</taxon>
        <taxon>Magnoliopsida</taxon>
        <taxon>eudicotyledons</taxon>
        <taxon>Gunneridae</taxon>
        <taxon>Pentapetalae</taxon>
        <taxon>rosids</taxon>
        <taxon>fabids</taxon>
        <taxon>Malpighiales</taxon>
        <taxon>Euphorbiaceae</taxon>
        <taxon>Crotonoideae</taxon>
        <taxon>Micrandreae</taxon>
        <taxon>Hevea</taxon>
    </lineage>
</organism>
<evidence type="ECO:0000256" key="1">
    <source>
        <dbReference type="SAM" id="MobiDB-lite"/>
    </source>
</evidence>
<proteinExistence type="predicted"/>
<sequence length="467" mass="53657">MTSQSPIVSWNALFQKEIDQLDQPSTSQTPPEQLSPNDLQVWLAGLINHPQLCQSLRDSLPEGQPKKLLTQACSQEAEREIIVQNQKTLFQKSLSQTVSTPKLVPSTDLTSKSNEPVVSQNFSQNSGSAFNWILKDSYQSILTIEDGFYDSNPRLCAAKFFGSWHYKPWDKSKDPAYYQSILIETGSVKIKHFPENSPVPNYSTCTILKVIHPANWGQDLSAPKKFQAKFGQSLPSTTTFTYWDYHQAWMNAFLIQNPSNCHTWLFFFQTVSKFHFPRWFAQWWSWMGAILKILPSEINQGYTTFKARYKPTTEEDIFHPLILFASKFFVPWVLSWDYGYKTDQLLQGPVLIRKFKIRWWSKFQKHQKASLEAVEQWLFKQPKEQRQLPPTSAQNPTTFLAQKSNAQSLLAQAKSEEEYFTIMQQLLSNKSSTSKTPSQASSSSDVVSLGNDNEDDCFEILSALKHQ</sequence>